<reference evidence="5" key="1">
    <citation type="submission" date="2018-06" db="EMBL/GenBank/DDBJ databases">
        <authorList>
            <person name="Zhirakovskaya E."/>
        </authorList>
    </citation>
    <scope>NUCLEOTIDE SEQUENCE</scope>
</reference>
<keyword evidence="2" id="KW-0479">Metal-binding</keyword>
<evidence type="ECO:0000256" key="1">
    <source>
        <dbReference type="ARBA" id="ARBA00022617"/>
    </source>
</evidence>
<dbReference type="Pfam" id="PF13442">
    <property type="entry name" value="Cytochrome_CBB3"/>
    <property type="match status" value="1"/>
</dbReference>
<keyword evidence="1" id="KW-0349">Heme</keyword>
<dbReference type="GO" id="GO:0046872">
    <property type="term" value="F:metal ion binding"/>
    <property type="evidence" value="ECO:0007669"/>
    <property type="project" value="UniProtKB-KW"/>
</dbReference>
<evidence type="ECO:0000256" key="3">
    <source>
        <dbReference type="ARBA" id="ARBA00023004"/>
    </source>
</evidence>
<evidence type="ECO:0000256" key="2">
    <source>
        <dbReference type="ARBA" id="ARBA00022723"/>
    </source>
</evidence>
<dbReference type="AlphaFoldDB" id="A0A3B0YJ32"/>
<accession>A0A3B0YJ32</accession>
<dbReference type="SUPFAM" id="SSF46626">
    <property type="entry name" value="Cytochrome c"/>
    <property type="match status" value="1"/>
</dbReference>
<dbReference type="InterPro" id="IPR009056">
    <property type="entry name" value="Cyt_c-like_dom"/>
</dbReference>
<feature type="domain" description="Cytochrome c" evidence="4">
    <location>
        <begin position="67"/>
        <end position="154"/>
    </location>
</feature>
<organism evidence="5">
    <name type="scientific">hydrothermal vent metagenome</name>
    <dbReference type="NCBI Taxonomy" id="652676"/>
    <lineage>
        <taxon>unclassified sequences</taxon>
        <taxon>metagenomes</taxon>
        <taxon>ecological metagenomes</taxon>
    </lineage>
</organism>
<sequence length="176" mass="19656">MMKKRTLFGLAGLLVFGGGLFVWFGVYNISATEKHWPVTTELLEILRERSIQVRSEDITVPANLPSGYLARGAKNYAEMCAQCHLAPGISPTELHQGLYPQPPVFNKPGHDEHEQAAKFWVIKNGVKLTAMPTWGMSHTDEEIWALVAFIQQLPDMSAEDYQQMTSSDDDEEPGGH</sequence>
<dbReference type="GO" id="GO:0009055">
    <property type="term" value="F:electron transfer activity"/>
    <property type="evidence" value="ECO:0007669"/>
    <property type="project" value="InterPro"/>
</dbReference>
<keyword evidence="3" id="KW-0408">Iron</keyword>
<dbReference type="InterPro" id="IPR036909">
    <property type="entry name" value="Cyt_c-like_dom_sf"/>
</dbReference>
<dbReference type="Gene3D" id="1.10.760.10">
    <property type="entry name" value="Cytochrome c-like domain"/>
    <property type="match status" value="1"/>
</dbReference>
<evidence type="ECO:0000313" key="5">
    <source>
        <dbReference type="EMBL" id="VAW74229.1"/>
    </source>
</evidence>
<dbReference type="GO" id="GO:0020037">
    <property type="term" value="F:heme binding"/>
    <property type="evidence" value="ECO:0007669"/>
    <property type="project" value="InterPro"/>
</dbReference>
<dbReference type="EMBL" id="UOFN01000029">
    <property type="protein sequence ID" value="VAW74229.1"/>
    <property type="molecule type" value="Genomic_DNA"/>
</dbReference>
<proteinExistence type="predicted"/>
<protein>
    <recommendedName>
        <fullName evidence="4">Cytochrome c domain-containing protein</fullName>
    </recommendedName>
</protein>
<evidence type="ECO:0000259" key="4">
    <source>
        <dbReference type="PROSITE" id="PS51007"/>
    </source>
</evidence>
<gene>
    <name evidence="5" type="ORF">MNBD_GAMMA15-1121</name>
</gene>
<dbReference type="PROSITE" id="PS51007">
    <property type="entry name" value="CYTC"/>
    <property type="match status" value="1"/>
</dbReference>
<name>A0A3B0YJ32_9ZZZZ</name>